<evidence type="ECO:0000256" key="2">
    <source>
        <dbReference type="ARBA" id="ARBA00006434"/>
    </source>
</evidence>
<feature type="transmembrane region" description="Helical" evidence="7">
    <location>
        <begin position="266"/>
        <end position="289"/>
    </location>
</feature>
<dbReference type="PROSITE" id="PS50283">
    <property type="entry name" value="NA_SOLUT_SYMP_3"/>
    <property type="match status" value="1"/>
</dbReference>
<dbReference type="InterPro" id="IPR001734">
    <property type="entry name" value="Na/solute_symporter"/>
</dbReference>
<name>A0A381N887_9ZZZZ</name>
<dbReference type="PANTHER" id="PTHR48086:SF7">
    <property type="entry name" value="SODIUM-SOLUTE SYMPORTER-RELATED"/>
    <property type="match status" value="1"/>
</dbReference>
<evidence type="ECO:0000256" key="1">
    <source>
        <dbReference type="ARBA" id="ARBA00004141"/>
    </source>
</evidence>
<feature type="transmembrane region" description="Helical" evidence="7">
    <location>
        <begin position="6"/>
        <end position="25"/>
    </location>
</feature>
<feature type="transmembrane region" description="Helical" evidence="7">
    <location>
        <begin position="119"/>
        <end position="145"/>
    </location>
</feature>
<keyword evidence="4 7" id="KW-0812">Transmembrane</keyword>
<feature type="transmembrane region" description="Helical" evidence="7">
    <location>
        <begin position="414"/>
        <end position="434"/>
    </location>
</feature>
<keyword evidence="5 7" id="KW-1133">Transmembrane helix</keyword>
<protein>
    <recommendedName>
        <fullName evidence="9">Sodium:solute symporter</fullName>
    </recommendedName>
</protein>
<dbReference type="GO" id="GO:0022857">
    <property type="term" value="F:transmembrane transporter activity"/>
    <property type="evidence" value="ECO:0007669"/>
    <property type="project" value="InterPro"/>
</dbReference>
<gene>
    <name evidence="8" type="ORF">METZ01_LOCUS2752</name>
</gene>
<evidence type="ECO:0000313" key="8">
    <source>
        <dbReference type="EMBL" id="SUZ49898.1"/>
    </source>
</evidence>
<feature type="transmembrane region" description="Helical" evidence="7">
    <location>
        <begin position="389"/>
        <end position="407"/>
    </location>
</feature>
<feature type="transmembrane region" description="Helical" evidence="7">
    <location>
        <begin position="440"/>
        <end position="457"/>
    </location>
</feature>
<keyword evidence="3" id="KW-0813">Transport</keyword>
<dbReference type="CDD" id="cd11474">
    <property type="entry name" value="SLC5sbd_CHT"/>
    <property type="match status" value="1"/>
</dbReference>
<evidence type="ECO:0000256" key="3">
    <source>
        <dbReference type="ARBA" id="ARBA00022448"/>
    </source>
</evidence>
<dbReference type="Pfam" id="PF00474">
    <property type="entry name" value="SSF"/>
    <property type="match status" value="1"/>
</dbReference>
<keyword evidence="6 7" id="KW-0472">Membrane</keyword>
<feature type="transmembrane region" description="Helical" evidence="7">
    <location>
        <begin position="309"/>
        <end position="335"/>
    </location>
</feature>
<feature type="transmembrane region" description="Helical" evidence="7">
    <location>
        <begin position="184"/>
        <end position="209"/>
    </location>
</feature>
<evidence type="ECO:0000256" key="7">
    <source>
        <dbReference type="SAM" id="Phobius"/>
    </source>
</evidence>
<feature type="transmembrane region" description="Helical" evidence="7">
    <location>
        <begin position="157"/>
        <end position="177"/>
    </location>
</feature>
<comment type="subcellular location">
    <subcellularLocation>
        <location evidence="1">Membrane</location>
        <topology evidence="1">Multi-pass membrane protein</topology>
    </subcellularLocation>
</comment>
<organism evidence="8">
    <name type="scientific">marine metagenome</name>
    <dbReference type="NCBI Taxonomy" id="408172"/>
    <lineage>
        <taxon>unclassified sequences</taxon>
        <taxon>metagenomes</taxon>
        <taxon>ecological metagenomes</taxon>
    </lineage>
</organism>
<sequence length="493" mass="53217">MTTETVIFLGVMAYMLIMLGVGYYASKRSHSVTEFMVAGRGMPIWLCSMTVIATWFGGAMMLGGAGAAYDDGMLGVIEDPWGGALALLLIGFFFARMFRRLRILTVVDFMEQRFDKVAAFGMVITTLFSNIVWVGAMLVAFGVVFESLTSIPMEQGIIGGAIVVFVYTAVGGMWAVAMTDFLQMLVIMIGLIVLLTVVMIDVGGWSAISPHLNENTFRMLPLENTGEEWLNYLRAWMIIGVVDISAQTLCQRVASAKDERVAQNSFYIASIGYLFFGMIPIFLGIIGSVTMPGLESPETIIPALAIEHLHPLAIAIFVGAMLAAIMSSADSALLASASVLAKNVLPLVKSDPSPKLSLLVARCAIPVCGVFALVVALEMQVVFDLMINANILGLAAIIVPFIMGLWWKKANRTGALSSMAAGISAWLITLYVAPELPADFIGLAASFITMLLVTPLTQKFDPPRELQDVDGNPVEILNRLGTLPLFGRSSVRE</sequence>
<evidence type="ECO:0008006" key="9">
    <source>
        <dbReference type="Google" id="ProtNLM"/>
    </source>
</evidence>
<evidence type="ECO:0000256" key="4">
    <source>
        <dbReference type="ARBA" id="ARBA00022692"/>
    </source>
</evidence>
<dbReference type="EMBL" id="UINC01000142">
    <property type="protein sequence ID" value="SUZ49898.1"/>
    <property type="molecule type" value="Genomic_DNA"/>
</dbReference>
<accession>A0A381N887</accession>
<proteinExistence type="inferred from homology"/>
<reference evidence="8" key="1">
    <citation type="submission" date="2018-05" db="EMBL/GenBank/DDBJ databases">
        <authorList>
            <person name="Lanie J.A."/>
            <person name="Ng W.-L."/>
            <person name="Kazmierczak K.M."/>
            <person name="Andrzejewski T.M."/>
            <person name="Davidsen T.M."/>
            <person name="Wayne K.J."/>
            <person name="Tettelin H."/>
            <person name="Glass J.I."/>
            <person name="Rusch D."/>
            <person name="Podicherti R."/>
            <person name="Tsui H.-C.T."/>
            <person name="Winkler M.E."/>
        </authorList>
    </citation>
    <scope>NUCLEOTIDE SEQUENCE</scope>
</reference>
<comment type="similarity">
    <text evidence="2">Belongs to the sodium:solute symporter (SSF) (TC 2.A.21) family.</text>
</comment>
<evidence type="ECO:0000256" key="6">
    <source>
        <dbReference type="ARBA" id="ARBA00023136"/>
    </source>
</evidence>
<evidence type="ECO:0000256" key="5">
    <source>
        <dbReference type="ARBA" id="ARBA00022989"/>
    </source>
</evidence>
<dbReference type="Gene3D" id="1.20.1730.10">
    <property type="entry name" value="Sodium/glucose cotransporter"/>
    <property type="match status" value="1"/>
</dbReference>
<dbReference type="AlphaFoldDB" id="A0A381N887"/>
<dbReference type="PANTHER" id="PTHR48086">
    <property type="entry name" value="SODIUM/PROLINE SYMPORTER-RELATED"/>
    <property type="match status" value="1"/>
</dbReference>
<feature type="transmembrane region" description="Helical" evidence="7">
    <location>
        <begin position="229"/>
        <end position="246"/>
    </location>
</feature>
<feature type="transmembrane region" description="Helical" evidence="7">
    <location>
        <begin position="81"/>
        <end position="98"/>
    </location>
</feature>
<dbReference type="InterPro" id="IPR038377">
    <property type="entry name" value="Na/Glc_symporter_sf"/>
</dbReference>
<feature type="transmembrane region" description="Helical" evidence="7">
    <location>
        <begin position="356"/>
        <end position="377"/>
    </location>
</feature>
<feature type="transmembrane region" description="Helical" evidence="7">
    <location>
        <begin position="45"/>
        <end position="69"/>
    </location>
</feature>
<dbReference type="InterPro" id="IPR050277">
    <property type="entry name" value="Sodium:Solute_Symporter"/>
</dbReference>
<dbReference type="GO" id="GO:0005886">
    <property type="term" value="C:plasma membrane"/>
    <property type="evidence" value="ECO:0007669"/>
    <property type="project" value="TreeGrafter"/>
</dbReference>